<sequence>MASSEDIQLKIDQAATAGEEFSKYYYECFDKKRYLLHKLYMDNATLIWNGNHVSGSNDIMKYFEQFPTTETTLESLDCQPILDEAVNGQSTILVVVSGVVKYERVKTATFQQNFMLTAQGTVWKVVTDWFRFQEPLRTS</sequence>
<keyword evidence="3" id="KW-1185">Reference proteome</keyword>
<gene>
    <name evidence="4" type="primary">LOC106805856</name>
</gene>
<keyword evidence="1" id="KW-0813">Transport</keyword>
<dbReference type="CDD" id="cd00780">
    <property type="entry name" value="NTF2"/>
    <property type="match status" value="1"/>
</dbReference>
<dbReference type="PANTHER" id="PTHR12612">
    <property type="entry name" value="NUCLEAR TRANSPORT FACTOR 2"/>
    <property type="match status" value="1"/>
</dbReference>
<organism evidence="3 4">
    <name type="scientific">Priapulus caudatus</name>
    <name type="common">Priapulid worm</name>
    <dbReference type="NCBI Taxonomy" id="37621"/>
    <lineage>
        <taxon>Eukaryota</taxon>
        <taxon>Metazoa</taxon>
        <taxon>Ecdysozoa</taxon>
        <taxon>Scalidophora</taxon>
        <taxon>Priapulida</taxon>
        <taxon>Priapulimorpha</taxon>
        <taxon>Priapulimorphida</taxon>
        <taxon>Priapulidae</taxon>
        <taxon>Priapulus</taxon>
    </lineage>
</organism>
<dbReference type="RefSeq" id="XP_014663115.1">
    <property type="nucleotide sequence ID" value="XM_014807629.1"/>
</dbReference>
<evidence type="ECO:0000259" key="2">
    <source>
        <dbReference type="PROSITE" id="PS50177"/>
    </source>
</evidence>
<dbReference type="InterPro" id="IPR032710">
    <property type="entry name" value="NTF2-like_dom_sf"/>
</dbReference>
<dbReference type="GeneID" id="106805856"/>
<dbReference type="SUPFAM" id="SSF54427">
    <property type="entry name" value="NTF2-like"/>
    <property type="match status" value="1"/>
</dbReference>
<dbReference type="InterPro" id="IPR045875">
    <property type="entry name" value="NTF2"/>
</dbReference>
<dbReference type="Pfam" id="PF02136">
    <property type="entry name" value="NTF2"/>
    <property type="match status" value="1"/>
</dbReference>
<protein>
    <recommendedName>
        <fullName evidence="1">NTF2-related export protein</fullName>
    </recommendedName>
</protein>
<comment type="function">
    <text evidence="1">Has a role in nuclear-cytoplasmic transport of proteins and mRNAs.</text>
</comment>
<dbReference type="InterPro" id="IPR002075">
    <property type="entry name" value="NTF2_dom"/>
</dbReference>
<accession>A0ABM1DT44</accession>
<reference evidence="4" key="1">
    <citation type="submission" date="2025-08" db="UniProtKB">
        <authorList>
            <consortium name="RefSeq"/>
        </authorList>
    </citation>
    <scope>IDENTIFICATION</scope>
</reference>
<dbReference type="InterPro" id="IPR018222">
    <property type="entry name" value="Nuclear_transport_factor_2_euk"/>
</dbReference>
<keyword evidence="1" id="KW-0539">Nucleus</keyword>
<name>A0ABM1DT44_PRICU</name>
<keyword evidence="1" id="KW-0963">Cytoplasm</keyword>
<evidence type="ECO:0000256" key="1">
    <source>
        <dbReference type="RuleBase" id="RU369002"/>
    </source>
</evidence>
<comment type="subcellular location">
    <subcellularLocation>
        <location evidence="1">Cytoplasm</location>
    </subcellularLocation>
    <subcellularLocation>
        <location evidence="1">Nucleus</location>
    </subcellularLocation>
</comment>
<evidence type="ECO:0000313" key="3">
    <source>
        <dbReference type="Proteomes" id="UP000695022"/>
    </source>
</evidence>
<feature type="domain" description="NTF2" evidence="2">
    <location>
        <begin position="17"/>
        <end position="132"/>
    </location>
</feature>
<keyword evidence="1" id="KW-0653">Protein transport</keyword>
<evidence type="ECO:0000313" key="4">
    <source>
        <dbReference type="RefSeq" id="XP_014663115.1"/>
    </source>
</evidence>
<dbReference type="Proteomes" id="UP000695022">
    <property type="component" value="Unplaced"/>
</dbReference>
<dbReference type="Gene3D" id="3.10.450.50">
    <property type="match status" value="1"/>
</dbReference>
<dbReference type="PROSITE" id="PS50177">
    <property type="entry name" value="NTF2_DOMAIN"/>
    <property type="match status" value="1"/>
</dbReference>
<proteinExistence type="predicted"/>